<dbReference type="Proteomes" id="UP001061958">
    <property type="component" value="Unassembled WGS sequence"/>
</dbReference>
<name>A0A9C7PSG2_9RHOD</name>
<dbReference type="PANTHER" id="PTHR10438:SF468">
    <property type="entry name" value="THIOREDOXIN-1-RELATED"/>
    <property type="match status" value="1"/>
</dbReference>
<evidence type="ECO:0000256" key="2">
    <source>
        <dbReference type="ARBA" id="ARBA00038353"/>
    </source>
</evidence>
<accession>A0A9C7PSG2</accession>
<proteinExistence type="inferred from homology"/>
<organism evidence="6 7">
    <name type="scientific">Galdieria partita</name>
    <dbReference type="NCBI Taxonomy" id="83374"/>
    <lineage>
        <taxon>Eukaryota</taxon>
        <taxon>Rhodophyta</taxon>
        <taxon>Bangiophyceae</taxon>
        <taxon>Galdieriales</taxon>
        <taxon>Galdieriaceae</taxon>
        <taxon>Galdieria</taxon>
    </lineage>
</organism>
<keyword evidence="7" id="KW-1185">Reference proteome</keyword>
<gene>
    <name evidence="6" type="ORF">GpartN1_g1679.t1</name>
</gene>
<dbReference type="SUPFAM" id="SSF52833">
    <property type="entry name" value="Thioredoxin-like"/>
    <property type="match status" value="1"/>
</dbReference>
<evidence type="ECO:0000256" key="4">
    <source>
        <dbReference type="PIRSR" id="PIRSR000077-4"/>
    </source>
</evidence>
<keyword evidence="1 4" id="KW-1015">Disulfide bond</keyword>
<sequence length="107" mass="12304">MATTLTATEEFEKVILSESLVVVEFFAEWCSPCQKMEKFLQDLMKDSKYKDKKIQFYRINVDTLPGIAKMVGIGALPTFVCYRDNRKLDESVGASKSSLKKMLKKYM</sequence>
<protein>
    <recommendedName>
        <fullName evidence="3">Thioredoxin</fullName>
    </recommendedName>
</protein>
<feature type="disulfide bond" description="Redox-active" evidence="4">
    <location>
        <begin position="30"/>
        <end position="33"/>
    </location>
</feature>
<comment type="similarity">
    <text evidence="2">Belongs to the thioredoxin family. Plant H-type subfamily.</text>
</comment>
<reference evidence="6" key="1">
    <citation type="journal article" date="2022" name="Proc. Natl. Acad. Sci. U.S.A.">
        <title>Life cycle and functional genomics of the unicellular red alga Galdieria for elucidating algal and plant evolution and industrial use.</title>
        <authorList>
            <person name="Hirooka S."/>
            <person name="Itabashi T."/>
            <person name="Ichinose T.M."/>
            <person name="Onuma R."/>
            <person name="Fujiwara T."/>
            <person name="Yamashita S."/>
            <person name="Jong L.W."/>
            <person name="Tomita R."/>
            <person name="Iwane A.H."/>
            <person name="Miyagishima S.Y."/>
        </authorList>
    </citation>
    <scope>NUCLEOTIDE SEQUENCE</scope>
    <source>
        <strain evidence="6">NBRC 102759</strain>
    </source>
</reference>
<dbReference type="PROSITE" id="PS51352">
    <property type="entry name" value="THIOREDOXIN_2"/>
    <property type="match status" value="1"/>
</dbReference>
<dbReference type="AlphaFoldDB" id="A0A9C7PSG2"/>
<dbReference type="GO" id="GO:0015035">
    <property type="term" value="F:protein-disulfide reductase activity"/>
    <property type="evidence" value="ECO:0007669"/>
    <property type="project" value="InterPro"/>
</dbReference>
<evidence type="ECO:0000256" key="3">
    <source>
        <dbReference type="PIRNR" id="PIRNR000077"/>
    </source>
</evidence>
<dbReference type="InterPro" id="IPR005746">
    <property type="entry name" value="Thioredoxin"/>
</dbReference>
<dbReference type="Pfam" id="PF00085">
    <property type="entry name" value="Thioredoxin"/>
    <property type="match status" value="1"/>
</dbReference>
<evidence type="ECO:0000313" key="7">
    <source>
        <dbReference type="Proteomes" id="UP001061958"/>
    </source>
</evidence>
<dbReference type="InterPro" id="IPR013766">
    <property type="entry name" value="Thioredoxin_domain"/>
</dbReference>
<comment type="caution">
    <text evidence="6">The sequence shown here is derived from an EMBL/GenBank/DDBJ whole genome shotgun (WGS) entry which is preliminary data.</text>
</comment>
<dbReference type="OrthoDB" id="10263751at2759"/>
<feature type="domain" description="Thioredoxin" evidence="5">
    <location>
        <begin position="1"/>
        <end position="107"/>
    </location>
</feature>
<evidence type="ECO:0000256" key="1">
    <source>
        <dbReference type="ARBA" id="ARBA00023157"/>
    </source>
</evidence>
<reference evidence="6" key="2">
    <citation type="submission" date="2022-01" db="EMBL/GenBank/DDBJ databases">
        <authorList>
            <person name="Hirooka S."/>
            <person name="Miyagishima S.Y."/>
        </authorList>
    </citation>
    <scope>NUCLEOTIDE SEQUENCE</scope>
    <source>
        <strain evidence="6">NBRC 102759</strain>
    </source>
</reference>
<evidence type="ECO:0000259" key="5">
    <source>
        <dbReference type="PROSITE" id="PS51352"/>
    </source>
</evidence>
<dbReference type="InterPro" id="IPR050620">
    <property type="entry name" value="Thioredoxin_H-type-like"/>
</dbReference>
<dbReference type="PIRSF" id="PIRSF000077">
    <property type="entry name" value="Thioredoxin"/>
    <property type="match status" value="1"/>
</dbReference>
<dbReference type="InterPro" id="IPR036249">
    <property type="entry name" value="Thioredoxin-like_sf"/>
</dbReference>
<dbReference type="EMBL" id="BQMJ01000011">
    <property type="protein sequence ID" value="GJQ09888.1"/>
    <property type="molecule type" value="Genomic_DNA"/>
</dbReference>
<keyword evidence="4" id="KW-0676">Redox-active center</keyword>
<dbReference type="Gene3D" id="3.40.30.10">
    <property type="entry name" value="Glutaredoxin"/>
    <property type="match status" value="1"/>
</dbReference>
<dbReference type="CDD" id="cd02947">
    <property type="entry name" value="TRX_family"/>
    <property type="match status" value="1"/>
</dbReference>
<dbReference type="PANTHER" id="PTHR10438">
    <property type="entry name" value="THIOREDOXIN"/>
    <property type="match status" value="1"/>
</dbReference>
<evidence type="ECO:0000313" key="6">
    <source>
        <dbReference type="EMBL" id="GJQ09888.1"/>
    </source>
</evidence>